<keyword evidence="4" id="KW-1185">Reference proteome</keyword>
<dbReference type="KEGG" id="gtt:GUITHDRAFT_133523"/>
<feature type="region of interest" description="Disordered" evidence="1">
    <location>
        <begin position="278"/>
        <end position="309"/>
    </location>
</feature>
<dbReference type="EMBL" id="JH992972">
    <property type="protein sequence ID" value="EKX52431.1"/>
    <property type="molecule type" value="Genomic_DNA"/>
</dbReference>
<dbReference type="AlphaFoldDB" id="L1JV38"/>
<feature type="compositionally biased region" description="Basic residues" evidence="1">
    <location>
        <begin position="288"/>
        <end position="297"/>
    </location>
</feature>
<sequence>MEEKIAEHIEKLKKHFQYLAYSGTKKIKRYRRAVGWYLHPKEGSGWRDKALYRWNMAELVDFFRSEIRVSSTVIHRLEESEIDGSIMEMTLNSDDGDEALQRALKVDALVVRKIRRKLDEMGKDHGLERHKDELRYFFDKAMFDSIPAPPVVSPLLMLNVRVAFASHRRVAFKSTCLLPFPPFLSLLAQYPHSPFPLRGLDFTEEARLKAQIRSVAKGVEREGKLLPRHLNQGIPKIRQKREVVEKKKLNSAIRAVTEELEESEEFFEESAKDALEAGGIFTPEHKVSKDRKSKGKSLKVEKPKPDKTNIAVLNPKYKSVGMWEAVGATRGVRKKLAQTKQLRDEKEEEERDEGGEGDLFQESSQPGRRTASSAVPVP</sequence>
<reference evidence="4" key="2">
    <citation type="submission" date="2012-11" db="EMBL/GenBank/DDBJ databases">
        <authorList>
            <person name="Kuo A."/>
            <person name="Curtis B.A."/>
            <person name="Tanifuji G."/>
            <person name="Burki F."/>
            <person name="Gruber A."/>
            <person name="Irimia M."/>
            <person name="Maruyama S."/>
            <person name="Arias M.C."/>
            <person name="Ball S.G."/>
            <person name="Gile G.H."/>
            <person name="Hirakawa Y."/>
            <person name="Hopkins J.F."/>
            <person name="Rensing S.A."/>
            <person name="Schmutz J."/>
            <person name="Symeonidi A."/>
            <person name="Elias M."/>
            <person name="Eveleigh R.J."/>
            <person name="Herman E.K."/>
            <person name="Klute M.J."/>
            <person name="Nakayama T."/>
            <person name="Obornik M."/>
            <person name="Reyes-Prieto A."/>
            <person name="Armbrust E.V."/>
            <person name="Aves S.J."/>
            <person name="Beiko R.G."/>
            <person name="Coutinho P."/>
            <person name="Dacks J.B."/>
            <person name="Durnford D.G."/>
            <person name="Fast N.M."/>
            <person name="Green B.R."/>
            <person name="Grisdale C."/>
            <person name="Hempe F."/>
            <person name="Henrissat B."/>
            <person name="Hoppner M.P."/>
            <person name="Ishida K.-I."/>
            <person name="Kim E."/>
            <person name="Koreny L."/>
            <person name="Kroth P.G."/>
            <person name="Liu Y."/>
            <person name="Malik S.-B."/>
            <person name="Maier U.G."/>
            <person name="McRose D."/>
            <person name="Mock T."/>
            <person name="Neilson J.A."/>
            <person name="Onodera N.T."/>
            <person name="Poole A.M."/>
            <person name="Pritham E.J."/>
            <person name="Richards T.A."/>
            <person name="Rocap G."/>
            <person name="Roy S.W."/>
            <person name="Sarai C."/>
            <person name="Schaack S."/>
            <person name="Shirato S."/>
            <person name="Slamovits C.H."/>
            <person name="Spencer D.F."/>
            <person name="Suzuki S."/>
            <person name="Worden A.Z."/>
            <person name="Zauner S."/>
            <person name="Barry K."/>
            <person name="Bell C."/>
            <person name="Bharti A.K."/>
            <person name="Crow J.A."/>
            <person name="Grimwood J."/>
            <person name="Kramer R."/>
            <person name="Lindquist E."/>
            <person name="Lucas S."/>
            <person name="Salamov A."/>
            <person name="McFadden G.I."/>
            <person name="Lane C.E."/>
            <person name="Keeling P.J."/>
            <person name="Gray M.W."/>
            <person name="Grigoriev I.V."/>
            <person name="Archibald J.M."/>
        </authorList>
    </citation>
    <scope>NUCLEOTIDE SEQUENCE</scope>
    <source>
        <strain evidence="4">CCMP2712</strain>
    </source>
</reference>
<feature type="region of interest" description="Disordered" evidence="1">
    <location>
        <begin position="328"/>
        <end position="378"/>
    </location>
</feature>
<evidence type="ECO:0000313" key="4">
    <source>
        <dbReference type="Proteomes" id="UP000011087"/>
    </source>
</evidence>
<evidence type="ECO:0000313" key="2">
    <source>
        <dbReference type="EMBL" id="EKX52431.1"/>
    </source>
</evidence>
<protein>
    <submittedName>
        <fullName evidence="2 3">Uncharacterized protein</fullName>
    </submittedName>
</protein>
<dbReference type="Proteomes" id="UP000011087">
    <property type="component" value="Unassembled WGS sequence"/>
</dbReference>
<dbReference type="HOGENOM" id="CLU_732480_0_0_1"/>
<evidence type="ECO:0000256" key="1">
    <source>
        <dbReference type="SAM" id="MobiDB-lite"/>
    </source>
</evidence>
<dbReference type="GeneID" id="17309109"/>
<organism evidence="2">
    <name type="scientific">Guillardia theta (strain CCMP2712)</name>
    <name type="common">Cryptophyte</name>
    <dbReference type="NCBI Taxonomy" id="905079"/>
    <lineage>
        <taxon>Eukaryota</taxon>
        <taxon>Cryptophyceae</taxon>
        <taxon>Pyrenomonadales</taxon>
        <taxon>Geminigeraceae</taxon>
        <taxon>Guillardia</taxon>
    </lineage>
</organism>
<evidence type="ECO:0000313" key="3">
    <source>
        <dbReference type="EnsemblProtists" id="EKX52431"/>
    </source>
</evidence>
<gene>
    <name evidence="2" type="ORF">GUITHDRAFT_133523</name>
</gene>
<reference evidence="2 4" key="1">
    <citation type="journal article" date="2012" name="Nature">
        <title>Algal genomes reveal evolutionary mosaicism and the fate of nucleomorphs.</title>
        <authorList>
            <consortium name="DOE Joint Genome Institute"/>
            <person name="Curtis B.A."/>
            <person name="Tanifuji G."/>
            <person name="Burki F."/>
            <person name="Gruber A."/>
            <person name="Irimia M."/>
            <person name="Maruyama S."/>
            <person name="Arias M.C."/>
            <person name="Ball S.G."/>
            <person name="Gile G.H."/>
            <person name="Hirakawa Y."/>
            <person name="Hopkins J.F."/>
            <person name="Kuo A."/>
            <person name="Rensing S.A."/>
            <person name="Schmutz J."/>
            <person name="Symeonidi A."/>
            <person name="Elias M."/>
            <person name="Eveleigh R.J."/>
            <person name="Herman E.K."/>
            <person name="Klute M.J."/>
            <person name="Nakayama T."/>
            <person name="Obornik M."/>
            <person name="Reyes-Prieto A."/>
            <person name="Armbrust E.V."/>
            <person name="Aves S.J."/>
            <person name="Beiko R.G."/>
            <person name="Coutinho P."/>
            <person name="Dacks J.B."/>
            <person name="Durnford D.G."/>
            <person name="Fast N.M."/>
            <person name="Green B.R."/>
            <person name="Grisdale C.J."/>
            <person name="Hempel F."/>
            <person name="Henrissat B."/>
            <person name="Hoppner M.P."/>
            <person name="Ishida K."/>
            <person name="Kim E."/>
            <person name="Koreny L."/>
            <person name="Kroth P.G."/>
            <person name="Liu Y."/>
            <person name="Malik S.B."/>
            <person name="Maier U.G."/>
            <person name="McRose D."/>
            <person name="Mock T."/>
            <person name="Neilson J.A."/>
            <person name="Onodera N.T."/>
            <person name="Poole A.M."/>
            <person name="Pritham E.J."/>
            <person name="Richards T.A."/>
            <person name="Rocap G."/>
            <person name="Roy S.W."/>
            <person name="Sarai C."/>
            <person name="Schaack S."/>
            <person name="Shirato S."/>
            <person name="Slamovits C.H."/>
            <person name="Spencer D.F."/>
            <person name="Suzuki S."/>
            <person name="Worden A.Z."/>
            <person name="Zauner S."/>
            <person name="Barry K."/>
            <person name="Bell C."/>
            <person name="Bharti A.K."/>
            <person name="Crow J.A."/>
            <person name="Grimwood J."/>
            <person name="Kramer R."/>
            <person name="Lindquist E."/>
            <person name="Lucas S."/>
            <person name="Salamov A."/>
            <person name="McFadden G.I."/>
            <person name="Lane C.E."/>
            <person name="Keeling P.J."/>
            <person name="Gray M.W."/>
            <person name="Grigoriev I.V."/>
            <person name="Archibald J.M."/>
        </authorList>
    </citation>
    <scope>NUCLEOTIDE SEQUENCE</scope>
    <source>
        <strain evidence="2 4">CCMP2712</strain>
    </source>
</reference>
<feature type="compositionally biased region" description="Basic and acidic residues" evidence="1">
    <location>
        <begin position="298"/>
        <end position="307"/>
    </location>
</feature>
<dbReference type="RefSeq" id="XP_005839411.1">
    <property type="nucleotide sequence ID" value="XM_005839354.1"/>
</dbReference>
<feature type="compositionally biased region" description="Acidic residues" evidence="1">
    <location>
        <begin position="346"/>
        <end position="356"/>
    </location>
</feature>
<name>L1JV38_GUITC</name>
<feature type="compositionally biased region" description="Polar residues" evidence="1">
    <location>
        <begin position="361"/>
        <end position="378"/>
    </location>
</feature>
<dbReference type="EnsemblProtists" id="EKX52431">
    <property type="protein sequence ID" value="EKX52431"/>
    <property type="gene ID" value="GUITHDRAFT_133523"/>
</dbReference>
<dbReference type="PaxDb" id="55529-EKX52431"/>
<accession>L1JV38</accession>
<proteinExistence type="predicted"/>
<reference evidence="3" key="3">
    <citation type="submission" date="2016-03" db="UniProtKB">
        <authorList>
            <consortium name="EnsemblProtists"/>
        </authorList>
    </citation>
    <scope>IDENTIFICATION</scope>
</reference>